<feature type="compositionally biased region" description="Pro residues" evidence="1">
    <location>
        <begin position="228"/>
        <end position="238"/>
    </location>
</feature>
<gene>
    <name evidence="2" type="ORF">GAR05_00156</name>
</gene>
<dbReference type="EMBL" id="PXXW01000002">
    <property type="protein sequence ID" value="RAO05652.1"/>
    <property type="molecule type" value="Genomic_DNA"/>
</dbReference>
<feature type="compositionally biased region" description="Pro residues" evidence="1">
    <location>
        <begin position="179"/>
        <end position="190"/>
    </location>
</feature>
<reference evidence="2 3" key="1">
    <citation type="submission" date="2018-03" db="EMBL/GenBank/DDBJ databases">
        <title>Genomic framework for the identification of Micromonospora saelicesensis and Micromonospora noduli.</title>
        <authorList>
            <person name="Riesco R."/>
            <person name="Trujillo M.E."/>
        </authorList>
    </citation>
    <scope>NUCLEOTIDE SEQUENCE [LARGE SCALE GENOMIC DNA]</scope>
    <source>
        <strain evidence="2 3">GAR05</strain>
    </source>
</reference>
<feature type="compositionally biased region" description="Basic and acidic residues" evidence="1">
    <location>
        <begin position="103"/>
        <end position="120"/>
    </location>
</feature>
<accession>A0ABX9CS94</accession>
<feature type="compositionally biased region" description="Low complexity" evidence="1">
    <location>
        <begin position="76"/>
        <end position="88"/>
    </location>
</feature>
<sequence>MLRGAGVLLGGVQQRGHLGLTGGRRVEHPGVEQWSQRAEGGAERGGVDAGDADLTGRRGGDQPQHQRPQQPRDLRVPGVGVQGEVVAAAERDQHRKRAVRGGRLADPHRGRLVGQRRDTRGGGCQGTAEAGEAGHQVVAADRRDGGRCRPQNASGSVQMRASRPVGADRLPVRRREPAHPLPPTPRPSGPRNPNGHRRHPDSPARTCHAGPVRRGRTPPDRTRRPPRSGTPPPAPSPRRAPARPASGPVACRPAPPSRA</sequence>
<evidence type="ECO:0000313" key="2">
    <source>
        <dbReference type="EMBL" id="RAO05652.1"/>
    </source>
</evidence>
<evidence type="ECO:0000256" key="1">
    <source>
        <dbReference type="SAM" id="MobiDB-lite"/>
    </source>
</evidence>
<name>A0ABX9CS94_9ACTN</name>
<dbReference type="Proteomes" id="UP000249334">
    <property type="component" value="Unassembled WGS sequence"/>
</dbReference>
<proteinExistence type="predicted"/>
<protein>
    <submittedName>
        <fullName evidence="2">Vegetative cell wall protein gp1</fullName>
    </submittedName>
</protein>
<feature type="region of interest" description="Disordered" evidence="1">
    <location>
        <begin position="17"/>
        <end position="259"/>
    </location>
</feature>
<organism evidence="2 3">
    <name type="scientific">Micromonospora saelicesensis</name>
    <dbReference type="NCBI Taxonomy" id="285676"/>
    <lineage>
        <taxon>Bacteria</taxon>
        <taxon>Bacillati</taxon>
        <taxon>Actinomycetota</taxon>
        <taxon>Actinomycetes</taxon>
        <taxon>Micromonosporales</taxon>
        <taxon>Micromonosporaceae</taxon>
        <taxon>Micromonospora</taxon>
    </lineage>
</organism>
<evidence type="ECO:0000313" key="3">
    <source>
        <dbReference type="Proteomes" id="UP000249334"/>
    </source>
</evidence>
<feature type="compositionally biased region" description="Low complexity" evidence="1">
    <location>
        <begin position="239"/>
        <end position="248"/>
    </location>
</feature>
<keyword evidence="3" id="KW-1185">Reference proteome</keyword>
<comment type="caution">
    <text evidence="2">The sequence shown here is derived from an EMBL/GenBank/DDBJ whole genome shotgun (WGS) entry which is preliminary data.</text>
</comment>